<organism evidence="3 5">
    <name type="scientific">Puccinia coronata f. sp. avenae</name>
    <dbReference type="NCBI Taxonomy" id="200324"/>
    <lineage>
        <taxon>Eukaryota</taxon>
        <taxon>Fungi</taxon>
        <taxon>Dikarya</taxon>
        <taxon>Basidiomycota</taxon>
        <taxon>Pucciniomycotina</taxon>
        <taxon>Pucciniomycetes</taxon>
        <taxon>Pucciniales</taxon>
        <taxon>Pucciniaceae</taxon>
        <taxon>Puccinia</taxon>
    </lineage>
</organism>
<evidence type="ECO:0000313" key="1">
    <source>
        <dbReference type="EMBL" id="PLW10585.1"/>
    </source>
</evidence>
<sequence>MAFRKILRWANLPNTAQISWCVLEREAAEAVVGATSDGGMASNCHRLHSSGGGRTEILEIALP</sequence>
<reference evidence="4 5" key="1">
    <citation type="submission" date="2017-11" db="EMBL/GenBank/DDBJ databases">
        <title>De novo assembly and phasing of dikaryotic genomes from two isolates of Puccinia coronata f. sp. avenae, the causal agent of oat crown rust.</title>
        <authorList>
            <person name="Miller M.E."/>
            <person name="Zhang Y."/>
            <person name="Omidvar V."/>
            <person name="Sperschneider J."/>
            <person name="Schwessinger B."/>
            <person name="Raley C."/>
            <person name="Palmer J.M."/>
            <person name="Garnica D."/>
            <person name="Upadhyaya N."/>
            <person name="Rathjen J."/>
            <person name="Taylor J.M."/>
            <person name="Park R.F."/>
            <person name="Dodds P.N."/>
            <person name="Hirsch C.D."/>
            <person name="Kianian S.F."/>
            <person name="Figueroa M."/>
        </authorList>
    </citation>
    <scope>NUCLEOTIDE SEQUENCE [LARGE SCALE GENOMIC DNA]</scope>
    <source>
        <strain evidence="1">12NC29</strain>
        <strain evidence="3">12SD80</strain>
    </source>
</reference>
<keyword evidence="4" id="KW-1185">Reference proteome</keyword>
<evidence type="ECO:0000313" key="4">
    <source>
        <dbReference type="Proteomes" id="UP000235388"/>
    </source>
</evidence>
<dbReference type="AlphaFoldDB" id="A0A2N5V816"/>
<evidence type="ECO:0000313" key="2">
    <source>
        <dbReference type="EMBL" id="PLW29594.1"/>
    </source>
</evidence>
<comment type="caution">
    <text evidence="3">The sequence shown here is derived from an EMBL/GenBank/DDBJ whole genome shotgun (WGS) entry which is preliminary data.</text>
</comment>
<dbReference type="EMBL" id="PGCI01000043">
    <property type="protein sequence ID" value="PLW46046.1"/>
    <property type="molecule type" value="Genomic_DNA"/>
</dbReference>
<protein>
    <submittedName>
        <fullName evidence="3">Uncharacterized protein</fullName>
    </submittedName>
</protein>
<dbReference type="EMBL" id="PGCJ01000405">
    <property type="protein sequence ID" value="PLW29594.1"/>
    <property type="molecule type" value="Genomic_DNA"/>
</dbReference>
<dbReference type="EMBL" id="PGCJ01001054">
    <property type="protein sequence ID" value="PLW10585.1"/>
    <property type="molecule type" value="Genomic_DNA"/>
</dbReference>
<evidence type="ECO:0000313" key="3">
    <source>
        <dbReference type="EMBL" id="PLW46046.1"/>
    </source>
</evidence>
<proteinExistence type="predicted"/>
<name>A0A2N5V816_9BASI</name>
<evidence type="ECO:0000313" key="5">
    <source>
        <dbReference type="Proteomes" id="UP000235392"/>
    </source>
</evidence>
<gene>
    <name evidence="2" type="ORF">PCANC_18876</name>
    <name evidence="1" type="ORF">PCANC_19716</name>
    <name evidence="3" type="ORF">PCASD_03526</name>
</gene>
<dbReference type="Proteomes" id="UP000235392">
    <property type="component" value="Unassembled WGS sequence"/>
</dbReference>
<dbReference type="Proteomes" id="UP000235388">
    <property type="component" value="Unassembled WGS sequence"/>
</dbReference>
<accession>A0A2N5V816</accession>